<evidence type="ECO:0000313" key="4">
    <source>
        <dbReference type="EMBL" id="UTT42632.1"/>
    </source>
</evidence>
<evidence type="ECO:0000256" key="3">
    <source>
        <dbReference type="SAM" id="Phobius"/>
    </source>
</evidence>
<evidence type="ECO:0000256" key="2">
    <source>
        <dbReference type="SAM" id="MobiDB-lite"/>
    </source>
</evidence>
<protein>
    <recommendedName>
        <fullName evidence="6">Gas vesicle protein</fullName>
    </recommendedName>
</protein>
<feature type="region of interest" description="Disordered" evidence="2">
    <location>
        <begin position="37"/>
        <end position="61"/>
    </location>
</feature>
<name>A0ABY5FN21_9BACL</name>
<feature type="coiled-coil region" evidence="1">
    <location>
        <begin position="68"/>
        <end position="102"/>
    </location>
</feature>
<evidence type="ECO:0000256" key="1">
    <source>
        <dbReference type="SAM" id="Coils"/>
    </source>
</evidence>
<accession>A0ABY5FN21</accession>
<dbReference type="RefSeq" id="WP_255177183.1">
    <property type="nucleotide sequence ID" value="NZ_CP101462.1"/>
</dbReference>
<organism evidence="4 5">
    <name type="scientific">Exiguobacterium aurantiacum</name>
    <dbReference type="NCBI Taxonomy" id="33987"/>
    <lineage>
        <taxon>Bacteria</taxon>
        <taxon>Bacillati</taxon>
        <taxon>Bacillota</taxon>
        <taxon>Bacilli</taxon>
        <taxon>Bacillales</taxon>
        <taxon>Bacillales Family XII. Incertae Sedis</taxon>
        <taxon>Exiguobacterium</taxon>
    </lineage>
</organism>
<sequence length="105" mass="11791">MNKNYFWMGLAAGAVIGAGASLLHRETREQQVRQLKHMKSRLKSKDASTQSHSVGLQASSKGSLKDRVMDLKALYEENQDTIQNLVEDVKDLVDALQDARHKNQI</sequence>
<dbReference type="Proteomes" id="UP001060325">
    <property type="component" value="Chromosome"/>
</dbReference>
<feature type="compositionally biased region" description="Polar residues" evidence="2">
    <location>
        <begin position="47"/>
        <end position="61"/>
    </location>
</feature>
<keyword evidence="1" id="KW-0175">Coiled coil</keyword>
<proteinExistence type="predicted"/>
<feature type="transmembrane region" description="Helical" evidence="3">
    <location>
        <begin position="6"/>
        <end position="23"/>
    </location>
</feature>
<gene>
    <name evidence="4" type="ORF">NMQ00_14120</name>
</gene>
<evidence type="ECO:0008006" key="6">
    <source>
        <dbReference type="Google" id="ProtNLM"/>
    </source>
</evidence>
<evidence type="ECO:0000313" key="5">
    <source>
        <dbReference type="Proteomes" id="UP001060325"/>
    </source>
</evidence>
<keyword evidence="3" id="KW-1133">Transmembrane helix</keyword>
<keyword evidence="3" id="KW-0812">Transmembrane</keyword>
<dbReference type="EMBL" id="CP101462">
    <property type="protein sequence ID" value="UTT42632.1"/>
    <property type="molecule type" value="Genomic_DNA"/>
</dbReference>
<keyword evidence="5" id="KW-1185">Reference proteome</keyword>
<keyword evidence="3" id="KW-0472">Membrane</keyword>
<reference evidence="4" key="1">
    <citation type="submission" date="2022-07" db="EMBL/GenBank/DDBJ databases">
        <title>Complete genome of CX2.</title>
        <authorList>
            <person name="Cao G."/>
        </authorList>
    </citation>
    <scope>NUCLEOTIDE SEQUENCE</scope>
    <source>
        <strain evidence="4">CX2</strain>
    </source>
</reference>